<evidence type="ECO:0008006" key="4">
    <source>
        <dbReference type="Google" id="ProtNLM"/>
    </source>
</evidence>
<feature type="region of interest" description="Disordered" evidence="1">
    <location>
        <begin position="131"/>
        <end position="152"/>
    </location>
</feature>
<evidence type="ECO:0000313" key="2">
    <source>
        <dbReference type="EMBL" id="GFN92250.1"/>
    </source>
</evidence>
<dbReference type="AlphaFoldDB" id="A0AAV3Z8L5"/>
<reference evidence="2 3" key="1">
    <citation type="journal article" date="2021" name="Elife">
        <title>Chloroplast acquisition without the gene transfer in kleptoplastic sea slugs, Plakobranchus ocellatus.</title>
        <authorList>
            <person name="Maeda T."/>
            <person name="Takahashi S."/>
            <person name="Yoshida T."/>
            <person name="Shimamura S."/>
            <person name="Takaki Y."/>
            <person name="Nagai Y."/>
            <person name="Toyoda A."/>
            <person name="Suzuki Y."/>
            <person name="Arimoto A."/>
            <person name="Ishii H."/>
            <person name="Satoh N."/>
            <person name="Nishiyama T."/>
            <person name="Hasebe M."/>
            <person name="Maruyama T."/>
            <person name="Minagawa J."/>
            <person name="Obokata J."/>
            <person name="Shigenobu S."/>
        </authorList>
    </citation>
    <scope>NUCLEOTIDE SEQUENCE [LARGE SCALE GENOMIC DNA]</scope>
</reference>
<feature type="compositionally biased region" description="Basic and acidic residues" evidence="1">
    <location>
        <begin position="138"/>
        <end position="152"/>
    </location>
</feature>
<protein>
    <recommendedName>
        <fullName evidence="4">RNase H type-1 domain-containing protein</fullName>
    </recommendedName>
</protein>
<accession>A0AAV3Z8L5</accession>
<sequence length="152" mass="17834">MSSALHLRRSTRFTRQNKEDSSEVAYQKVFFRIEEFSNHYAVYTDGSKLKEKIAAAVYFPECPDCSKATRQKDGIRRNENLDKLAMAALNRASYSRKLICWWDLKPKVNAYIQTVWQENWNVKGQTSSTKYSQTWEKTSAKEVKKHVENGRR</sequence>
<keyword evidence="3" id="KW-1185">Reference proteome</keyword>
<organism evidence="2 3">
    <name type="scientific">Plakobranchus ocellatus</name>
    <dbReference type="NCBI Taxonomy" id="259542"/>
    <lineage>
        <taxon>Eukaryota</taxon>
        <taxon>Metazoa</taxon>
        <taxon>Spiralia</taxon>
        <taxon>Lophotrochozoa</taxon>
        <taxon>Mollusca</taxon>
        <taxon>Gastropoda</taxon>
        <taxon>Heterobranchia</taxon>
        <taxon>Euthyneura</taxon>
        <taxon>Panpulmonata</taxon>
        <taxon>Sacoglossa</taxon>
        <taxon>Placobranchoidea</taxon>
        <taxon>Plakobranchidae</taxon>
        <taxon>Plakobranchus</taxon>
    </lineage>
</organism>
<gene>
    <name evidence="2" type="ORF">PoB_001875600</name>
</gene>
<name>A0AAV3Z8L5_9GAST</name>
<dbReference type="EMBL" id="BLXT01002238">
    <property type="protein sequence ID" value="GFN92250.1"/>
    <property type="molecule type" value="Genomic_DNA"/>
</dbReference>
<evidence type="ECO:0000256" key="1">
    <source>
        <dbReference type="SAM" id="MobiDB-lite"/>
    </source>
</evidence>
<comment type="caution">
    <text evidence="2">The sequence shown here is derived from an EMBL/GenBank/DDBJ whole genome shotgun (WGS) entry which is preliminary data.</text>
</comment>
<dbReference type="Proteomes" id="UP000735302">
    <property type="component" value="Unassembled WGS sequence"/>
</dbReference>
<evidence type="ECO:0000313" key="3">
    <source>
        <dbReference type="Proteomes" id="UP000735302"/>
    </source>
</evidence>
<proteinExistence type="predicted"/>